<accession>A0A5N6E6Y0</accession>
<proteinExistence type="predicted"/>
<sequence length="112" mass="12203">MNRATARGFHTASTRAINWIGNVSVADVVKMNDDSEWENALADAASKVEAQNPKVADAKIQGALAHKSSKDPDEKEKIVTVGFYSVGGTRLLSSHVRRDGSYKSWESRAGKR</sequence>
<evidence type="ECO:0000313" key="1">
    <source>
        <dbReference type="EMBL" id="KAB8213321.1"/>
    </source>
</evidence>
<evidence type="ECO:0000313" key="2">
    <source>
        <dbReference type="Proteomes" id="UP000326799"/>
    </source>
</evidence>
<dbReference type="Proteomes" id="UP000326799">
    <property type="component" value="Unassembled WGS sequence"/>
</dbReference>
<organism evidence="1 2">
    <name type="scientific">Aspergillus novoparasiticus</name>
    <dbReference type="NCBI Taxonomy" id="986946"/>
    <lineage>
        <taxon>Eukaryota</taxon>
        <taxon>Fungi</taxon>
        <taxon>Dikarya</taxon>
        <taxon>Ascomycota</taxon>
        <taxon>Pezizomycotina</taxon>
        <taxon>Eurotiomycetes</taxon>
        <taxon>Eurotiomycetidae</taxon>
        <taxon>Eurotiales</taxon>
        <taxon>Aspergillaceae</taxon>
        <taxon>Aspergillus</taxon>
        <taxon>Aspergillus subgen. Circumdati</taxon>
    </lineage>
</organism>
<reference evidence="1 2" key="1">
    <citation type="submission" date="2019-04" db="EMBL/GenBank/DDBJ databases">
        <title>Fungal friends and foes A comparative genomics study of 23 Aspergillus species from section Flavi.</title>
        <authorList>
            <consortium name="DOE Joint Genome Institute"/>
            <person name="Kjaerbolling I."/>
            <person name="Vesth T.C."/>
            <person name="Frisvad J.C."/>
            <person name="Nybo J.L."/>
            <person name="Theobald S."/>
            <person name="Kildgaard S."/>
            <person name="Petersen T.I."/>
            <person name="Kuo A."/>
            <person name="Sato A."/>
            <person name="Lyhne E.K."/>
            <person name="Kogle M.E."/>
            <person name="Wiebenga A."/>
            <person name="Kun R.S."/>
            <person name="Lubbers R.J."/>
            <person name="Makela M.R."/>
            <person name="Barry K."/>
            <person name="Chovatia M."/>
            <person name="Clum A."/>
            <person name="Daum C."/>
            <person name="Haridas S."/>
            <person name="He G."/>
            <person name="LaButti K."/>
            <person name="Lipzen A."/>
            <person name="Mondo S."/>
            <person name="Pangilinan J."/>
            <person name="Riley R."/>
            <person name="Salamov A."/>
            <person name="Simmons B.A."/>
            <person name="Magnuson J.K."/>
            <person name="Henrissat B."/>
            <person name="Mortensen U.H."/>
            <person name="Larsen T.O."/>
            <person name="De vries R.P."/>
            <person name="Grigoriev I.V."/>
            <person name="Machida M."/>
            <person name="Baker S.E."/>
            <person name="Andersen M.R."/>
        </authorList>
    </citation>
    <scope>NUCLEOTIDE SEQUENCE [LARGE SCALE GENOMIC DNA]</scope>
    <source>
        <strain evidence="1 2">CBS 126849</strain>
    </source>
</reference>
<dbReference type="EMBL" id="ML733639">
    <property type="protein sequence ID" value="KAB8213321.1"/>
    <property type="molecule type" value="Genomic_DNA"/>
</dbReference>
<protein>
    <submittedName>
        <fullName evidence="1">Uncharacterized protein</fullName>
    </submittedName>
</protein>
<gene>
    <name evidence="1" type="ORF">BDV33DRAFT_66986</name>
</gene>
<name>A0A5N6E6Y0_9EURO</name>
<keyword evidence="2" id="KW-1185">Reference proteome</keyword>
<dbReference type="AlphaFoldDB" id="A0A5N6E6Y0"/>